<dbReference type="Proteomes" id="UP000814033">
    <property type="component" value="Unassembled WGS sequence"/>
</dbReference>
<reference evidence="1" key="1">
    <citation type="submission" date="2021-02" db="EMBL/GenBank/DDBJ databases">
        <authorList>
            <consortium name="DOE Joint Genome Institute"/>
            <person name="Ahrendt S."/>
            <person name="Looney B.P."/>
            <person name="Miyauchi S."/>
            <person name="Morin E."/>
            <person name="Drula E."/>
            <person name="Courty P.E."/>
            <person name="Chicoki N."/>
            <person name="Fauchery L."/>
            <person name="Kohler A."/>
            <person name="Kuo A."/>
            <person name="Labutti K."/>
            <person name="Pangilinan J."/>
            <person name="Lipzen A."/>
            <person name="Riley R."/>
            <person name="Andreopoulos W."/>
            <person name="He G."/>
            <person name="Johnson J."/>
            <person name="Barry K.W."/>
            <person name="Grigoriev I.V."/>
            <person name="Nagy L."/>
            <person name="Hibbett D."/>
            <person name="Henrissat B."/>
            <person name="Matheny P.B."/>
            <person name="Labbe J."/>
            <person name="Martin F."/>
        </authorList>
    </citation>
    <scope>NUCLEOTIDE SEQUENCE</scope>
    <source>
        <strain evidence="1">FP105234-sp</strain>
    </source>
</reference>
<gene>
    <name evidence="1" type="ORF">FA95DRAFT_1570883</name>
</gene>
<name>A0ACB8S1A4_9AGAM</name>
<evidence type="ECO:0000313" key="1">
    <source>
        <dbReference type="EMBL" id="KAI0049907.1"/>
    </source>
</evidence>
<organism evidence="1 2">
    <name type="scientific">Auriscalpium vulgare</name>
    <dbReference type="NCBI Taxonomy" id="40419"/>
    <lineage>
        <taxon>Eukaryota</taxon>
        <taxon>Fungi</taxon>
        <taxon>Dikarya</taxon>
        <taxon>Basidiomycota</taxon>
        <taxon>Agaricomycotina</taxon>
        <taxon>Agaricomycetes</taxon>
        <taxon>Russulales</taxon>
        <taxon>Auriscalpiaceae</taxon>
        <taxon>Auriscalpium</taxon>
    </lineage>
</organism>
<accession>A0ACB8S1A4</accession>
<protein>
    <submittedName>
        <fullName evidence="1">Uncharacterized protein</fullName>
    </submittedName>
</protein>
<proteinExistence type="predicted"/>
<sequence length="174" mass="19608">MSSVTRPLTKGDKLVIQKREKKQKRDADRARREAGRERIAQAKALYMDRMSRKSDRLYQRRSSAGTWRGGAFGAKNVYTPDDTEFYAGPDEVVMQIAAFELLERARPTARPPHEIPLVDIMRPAKKRGGRRHEGALLTNGQTFEVIDEDAFSVASLEDDESEVDGWEVLSALSG</sequence>
<dbReference type="EMBL" id="MU275867">
    <property type="protein sequence ID" value="KAI0049907.1"/>
    <property type="molecule type" value="Genomic_DNA"/>
</dbReference>
<comment type="caution">
    <text evidence="1">The sequence shown here is derived from an EMBL/GenBank/DDBJ whole genome shotgun (WGS) entry which is preliminary data.</text>
</comment>
<evidence type="ECO:0000313" key="2">
    <source>
        <dbReference type="Proteomes" id="UP000814033"/>
    </source>
</evidence>
<keyword evidence="2" id="KW-1185">Reference proteome</keyword>
<reference evidence="1" key="2">
    <citation type="journal article" date="2022" name="New Phytol.">
        <title>Evolutionary transition to the ectomycorrhizal habit in the genomes of a hyperdiverse lineage of mushroom-forming fungi.</title>
        <authorList>
            <person name="Looney B."/>
            <person name="Miyauchi S."/>
            <person name="Morin E."/>
            <person name="Drula E."/>
            <person name="Courty P.E."/>
            <person name="Kohler A."/>
            <person name="Kuo A."/>
            <person name="LaButti K."/>
            <person name="Pangilinan J."/>
            <person name="Lipzen A."/>
            <person name="Riley R."/>
            <person name="Andreopoulos W."/>
            <person name="He G."/>
            <person name="Johnson J."/>
            <person name="Nolan M."/>
            <person name="Tritt A."/>
            <person name="Barry K.W."/>
            <person name="Grigoriev I.V."/>
            <person name="Nagy L.G."/>
            <person name="Hibbett D."/>
            <person name="Henrissat B."/>
            <person name="Matheny P.B."/>
            <person name="Labbe J."/>
            <person name="Martin F.M."/>
        </authorList>
    </citation>
    <scope>NUCLEOTIDE SEQUENCE</scope>
    <source>
        <strain evidence="1">FP105234-sp</strain>
    </source>
</reference>